<name>A0ABQ5YDR6_9NEIS</name>
<evidence type="ECO:0008006" key="4">
    <source>
        <dbReference type="Google" id="ProtNLM"/>
    </source>
</evidence>
<sequence>MSNRILALLIPMSLLLSACAQLQQTGQAVAENNGVLQDSDTRYLGQKKYQLRVTGSSLLFDGQAEQFFRRRADTFTQKLGCKSWQLLSYKSGTENTLLGARQYAEGVVQCL</sequence>
<dbReference type="PROSITE" id="PS51257">
    <property type="entry name" value="PROKAR_LIPOPROTEIN"/>
    <property type="match status" value="1"/>
</dbReference>
<comment type="caution">
    <text evidence="2">The sequence shown here is derived from an EMBL/GenBank/DDBJ whole genome shotgun (WGS) entry which is preliminary data.</text>
</comment>
<keyword evidence="3" id="KW-1185">Reference proteome</keyword>
<evidence type="ECO:0000313" key="3">
    <source>
        <dbReference type="Proteomes" id="UP001156706"/>
    </source>
</evidence>
<accession>A0ABQ5YDR6</accession>
<proteinExistence type="predicted"/>
<reference evidence="3" key="1">
    <citation type="journal article" date="2019" name="Int. J. Syst. Evol. Microbiol.">
        <title>The Global Catalogue of Microorganisms (GCM) 10K type strain sequencing project: providing services to taxonomists for standard genome sequencing and annotation.</title>
        <authorList>
            <consortium name="The Broad Institute Genomics Platform"/>
            <consortium name="The Broad Institute Genome Sequencing Center for Infectious Disease"/>
            <person name="Wu L."/>
            <person name="Ma J."/>
        </authorList>
    </citation>
    <scope>NUCLEOTIDE SEQUENCE [LARGE SCALE GENOMIC DNA]</scope>
    <source>
        <strain evidence="3">NBRC 110044</strain>
    </source>
</reference>
<dbReference type="EMBL" id="BSOG01000001">
    <property type="protein sequence ID" value="GLR12592.1"/>
    <property type="molecule type" value="Genomic_DNA"/>
</dbReference>
<evidence type="ECO:0000313" key="2">
    <source>
        <dbReference type="EMBL" id="GLR12592.1"/>
    </source>
</evidence>
<organism evidence="2 3">
    <name type="scientific">Chitinimonas prasina</name>
    <dbReference type="NCBI Taxonomy" id="1434937"/>
    <lineage>
        <taxon>Bacteria</taxon>
        <taxon>Pseudomonadati</taxon>
        <taxon>Pseudomonadota</taxon>
        <taxon>Betaproteobacteria</taxon>
        <taxon>Neisseriales</taxon>
        <taxon>Chitinibacteraceae</taxon>
        <taxon>Chitinimonas</taxon>
    </lineage>
</organism>
<feature type="signal peptide" evidence="1">
    <location>
        <begin position="1"/>
        <end position="20"/>
    </location>
</feature>
<dbReference type="Proteomes" id="UP001156706">
    <property type="component" value="Unassembled WGS sequence"/>
</dbReference>
<feature type="chain" id="PRO_5047165290" description="Lipoprotein" evidence="1">
    <location>
        <begin position="21"/>
        <end position="111"/>
    </location>
</feature>
<evidence type="ECO:0000256" key="1">
    <source>
        <dbReference type="SAM" id="SignalP"/>
    </source>
</evidence>
<gene>
    <name evidence="2" type="ORF">GCM10007907_13820</name>
</gene>
<protein>
    <recommendedName>
        <fullName evidence="4">Lipoprotein</fullName>
    </recommendedName>
</protein>
<dbReference type="RefSeq" id="WP_284195710.1">
    <property type="nucleotide sequence ID" value="NZ_BSOG01000001.1"/>
</dbReference>
<keyword evidence="1" id="KW-0732">Signal</keyword>